<keyword evidence="2" id="KW-1185">Reference proteome</keyword>
<dbReference type="EMBL" id="CM042022">
    <property type="protein sequence ID" value="KAI3816220.1"/>
    <property type="molecule type" value="Genomic_DNA"/>
</dbReference>
<evidence type="ECO:0000313" key="2">
    <source>
        <dbReference type="Proteomes" id="UP001056120"/>
    </source>
</evidence>
<accession>A0ACB9J901</accession>
<organism evidence="1 2">
    <name type="scientific">Smallanthus sonchifolius</name>
    <dbReference type="NCBI Taxonomy" id="185202"/>
    <lineage>
        <taxon>Eukaryota</taxon>
        <taxon>Viridiplantae</taxon>
        <taxon>Streptophyta</taxon>
        <taxon>Embryophyta</taxon>
        <taxon>Tracheophyta</taxon>
        <taxon>Spermatophyta</taxon>
        <taxon>Magnoliopsida</taxon>
        <taxon>eudicotyledons</taxon>
        <taxon>Gunneridae</taxon>
        <taxon>Pentapetalae</taxon>
        <taxon>asterids</taxon>
        <taxon>campanulids</taxon>
        <taxon>Asterales</taxon>
        <taxon>Asteraceae</taxon>
        <taxon>Asteroideae</taxon>
        <taxon>Heliantheae alliance</taxon>
        <taxon>Millerieae</taxon>
        <taxon>Smallanthus</taxon>
    </lineage>
</organism>
<sequence length="648" mass="73633">MISPLRTIRKLVIEGYDRAAADCQVNQCHDIDSTDRTHLPSPPQHRKQNQILRRQNVLVFLLLFLNQTLNLRTLTRENPNSSYIFDFFRFWFSIRIAFQSSFIEPSMLQNLNCIYGQMNLTSLISHRSFISPVKAQSHEPWTRVITSSQSYGHSLQCHVCLDRITETRVDSWRKNRNEVREDESSGRIFVKNDEQTNNDLLQSLCRRWELLKAARLVALMSRINQIPDFDSCMKLIRGLVKLNYTDRASEVLNCMVMSGGVPDIITYNMLISGLCKNRCIDAALDLLDGMSVSGCPPDGITYNAIIRVMLEHGYLNQAVSFWKDQLAKGCTPYASTSSVLVELVCKSRGVIRAIEILQDLAGHGCNPDLVTYNSIINVTSKRGNFGDTILIINDLLSHGMEPNTVMYTTLIHSFFNHGYFDKVDEILSLMNETSKAPTMVTYNILIKGFCTYGFLDRAIGFFNEMVLHNCSPDIITYNTLLRALCDEGMMDLSLQIVDCLKDSNTPPSLISYNILIDGLAKRGDMEKAVGLYQDIMKEKTVVPDDVTHRSLIWGFCHADMVDEAVKILKVMEKNGHRATHGTYKYIIHKLCQKHKLGDAMKVLKMLISSPNRPYGAKFYSDMIGSLSTDGMNEEAKQLHQKLIEWKVV</sequence>
<protein>
    <submittedName>
        <fullName evidence="1">Uncharacterized protein</fullName>
    </submittedName>
</protein>
<evidence type="ECO:0000313" key="1">
    <source>
        <dbReference type="EMBL" id="KAI3816220.1"/>
    </source>
</evidence>
<dbReference type="Proteomes" id="UP001056120">
    <property type="component" value="Linkage Group LG05"/>
</dbReference>
<comment type="caution">
    <text evidence="1">The sequence shown here is derived from an EMBL/GenBank/DDBJ whole genome shotgun (WGS) entry which is preliminary data.</text>
</comment>
<reference evidence="1 2" key="2">
    <citation type="journal article" date="2022" name="Mol. Ecol. Resour.">
        <title>The genomes of chicory, endive, great burdock and yacon provide insights into Asteraceae paleo-polyploidization history and plant inulin production.</title>
        <authorList>
            <person name="Fan W."/>
            <person name="Wang S."/>
            <person name="Wang H."/>
            <person name="Wang A."/>
            <person name="Jiang F."/>
            <person name="Liu H."/>
            <person name="Zhao H."/>
            <person name="Xu D."/>
            <person name="Zhang Y."/>
        </authorList>
    </citation>
    <scope>NUCLEOTIDE SEQUENCE [LARGE SCALE GENOMIC DNA]</scope>
    <source>
        <strain evidence="2">cv. Yunnan</strain>
        <tissue evidence="1">Leaves</tissue>
    </source>
</reference>
<reference evidence="2" key="1">
    <citation type="journal article" date="2022" name="Mol. Ecol. Resour.">
        <title>The genomes of chicory, endive, great burdock and yacon provide insights into Asteraceae palaeo-polyploidization history and plant inulin production.</title>
        <authorList>
            <person name="Fan W."/>
            <person name="Wang S."/>
            <person name="Wang H."/>
            <person name="Wang A."/>
            <person name="Jiang F."/>
            <person name="Liu H."/>
            <person name="Zhao H."/>
            <person name="Xu D."/>
            <person name="Zhang Y."/>
        </authorList>
    </citation>
    <scope>NUCLEOTIDE SEQUENCE [LARGE SCALE GENOMIC DNA]</scope>
    <source>
        <strain evidence="2">cv. Yunnan</strain>
    </source>
</reference>
<proteinExistence type="predicted"/>
<gene>
    <name evidence="1" type="ORF">L1987_15912</name>
</gene>
<name>A0ACB9J901_9ASTR</name>